<keyword evidence="1" id="KW-1133">Transmembrane helix</keyword>
<feature type="transmembrane region" description="Helical" evidence="1">
    <location>
        <begin position="67"/>
        <end position="88"/>
    </location>
</feature>
<comment type="caution">
    <text evidence="3">The sequence shown here is derived from an EMBL/GenBank/DDBJ whole genome shotgun (WGS) entry which is preliminary data.</text>
</comment>
<dbReference type="Gene3D" id="2.160.20.80">
    <property type="entry name" value="E3 ubiquitin-protein ligase SopA"/>
    <property type="match status" value="1"/>
</dbReference>
<accession>A0A5R8Z7P9</accession>
<dbReference type="AlphaFoldDB" id="A0A5R8Z7P9"/>
<dbReference type="PANTHER" id="PTHR14136">
    <property type="entry name" value="BTB_POZ DOMAIN-CONTAINING PROTEIN KCTD9"/>
    <property type="match status" value="1"/>
</dbReference>
<reference evidence="3" key="1">
    <citation type="submission" date="2019-05" db="EMBL/GenBank/DDBJ databases">
        <title>Isolation, diversity and antifungal activity of Actinobacteria from wheat.</title>
        <authorList>
            <person name="Yu B."/>
        </authorList>
    </citation>
    <scope>NUCLEOTIDE SEQUENCE [LARGE SCALE GENOMIC DNA]</scope>
    <source>
        <strain evidence="3">NEAU-HEGS1-5</strain>
    </source>
</reference>
<gene>
    <name evidence="3" type="ORF">FED44_13870</name>
</gene>
<name>A0A5R8Z7P9_9ACTN</name>
<dbReference type="PANTHER" id="PTHR14136:SF17">
    <property type="entry name" value="BTB_POZ DOMAIN-CONTAINING PROTEIN KCTD9"/>
    <property type="match status" value="1"/>
</dbReference>
<feature type="signal peptide" evidence="2">
    <location>
        <begin position="1"/>
        <end position="26"/>
    </location>
</feature>
<feature type="chain" id="PRO_5039350082" evidence="2">
    <location>
        <begin position="27"/>
        <end position="442"/>
    </location>
</feature>
<protein>
    <submittedName>
        <fullName evidence="3">Pentapeptide repeat-containing protein</fullName>
    </submittedName>
</protein>
<feature type="transmembrane region" description="Helical" evidence="1">
    <location>
        <begin position="155"/>
        <end position="177"/>
    </location>
</feature>
<dbReference type="InterPro" id="IPR001646">
    <property type="entry name" value="5peptide_repeat"/>
</dbReference>
<evidence type="ECO:0000256" key="2">
    <source>
        <dbReference type="SAM" id="SignalP"/>
    </source>
</evidence>
<keyword evidence="1" id="KW-0812">Transmembrane</keyword>
<dbReference type="EMBL" id="VANP01000004">
    <property type="protein sequence ID" value="TLP60926.1"/>
    <property type="molecule type" value="Genomic_DNA"/>
</dbReference>
<dbReference type="InterPro" id="IPR051082">
    <property type="entry name" value="Pentapeptide-BTB/POZ_domain"/>
</dbReference>
<dbReference type="Pfam" id="PF00805">
    <property type="entry name" value="Pentapeptide"/>
    <property type="match status" value="3"/>
</dbReference>
<keyword evidence="2" id="KW-0732">Signal</keyword>
<dbReference type="Proteomes" id="UP000309033">
    <property type="component" value="Unassembled WGS sequence"/>
</dbReference>
<dbReference type="SUPFAM" id="SSF141571">
    <property type="entry name" value="Pentapeptide repeat-like"/>
    <property type="match status" value="1"/>
</dbReference>
<feature type="transmembrane region" description="Helical" evidence="1">
    <location>
        <begin position="100"/>
        <end position="121"/>
    </location>
</feature>
<evidence type="ECO:0000313" key="4">
    <source>
        <dbReference type="Proteomes" id="UP000309033"/>
    </source>
</evidence>
<keyword evidence="4" id="KW-1185">Reference proteome</keyword>
<evidence type="ECO:0000313" key="3">
    <source>
        <dbReference type="EMBL" id="TLP60926.1"/>
    </source>
</evidence>
<proteinExistence type="predicted"/>
<keyword evidence="1" id="KW-0472">Membrane</keyword>
<organism evidence="3 4">
    <name type="scientific">Microbispora triticiradicis</name>
    <dbReference type="NCBI Taxonomy" id="2200763"/>
    <lineage>
        <taxon>Bacteria</taxon>
        <taxon>Bacillati</taxon>
        <taxon>Actinomycetota</taxon>
        <taxon>Actinomycetes</taxon>
        <taxon>Streptosporangiales</taxon>
        <taxon>Streptosporangiaceae</taxon>
        <taxon>Microbispora</taxon>
    </lineage>
</organism>
<sequence length="442" mass="46763">MTVRQSRVLRTVVASAALLASAVAGAALASARTAARPPQRLPVAAEESPPDLSSAAASASARRGRRLLRALLLALLLAAIAAAAWGALSPLSLDWARWTLAGLALAATASLTIAFLVGPAARYLSGERVPLTEIERTQMTASERVEALNAARHTLIQAATGLVVIGGVAFTALGLWYTARTVETAQESQITDRYTKAVEQLGSTKQDVRLGGIYALQRLATDSPRDKDTIRNVLAAFVRNHDFCTLATGQAKPPKDCTASDRDAIAEMPRTRPGADVHAALIIAPTLADHTTFDAYADFSRARFPRADLSRVALSNSFMTDTNGKAVYFPTVDLSGALLMGADLYDAMLIGAILEDADLRGAFLRDANLKGADLSYSDLRWADLRGAALEQGKLHWANLAGADLRGAHLDGADLTGANLHGVRGMTEKQIRAVATVDSATQF</sequence>
<dbReference type="OrthoDB" id="4563217at2"/>
<evidence type="ECO:0000256" key="1">
    <source>
        <dbReference type="SAM" id="Phobius"/>
    </source>
</evidence>